<dbReference type="PANTHER" id="PTHR11746">
    <property type="entry name" value="O-METHYLTRANSFERASE"/>
    <property type="match status" value="1"/>
</dbReference>
<evidence type="ECO:0000256" key="1">
    <source>
        <dbReference type="ARBA" id="ARBA00022603"/>
    </source>
</evidence>
<dbReference type="GO" id="GO:0046983">
    <property type="term" value="F:protein dimerization activity"/>
    <property type="evidence" value="ECO:0007669"/>
    <property type="project" value="InterPro"/>
</dbReference>
<keyword evidence="7" id="KW-1185">Reference proteome</keyword>
<dbReference type="InterPro" id="IPR012967">
    <property type="entry name" value="COMT_dimerisation"/>
</dbReference>
<dbReference type="PIRSF" id="PIRSF005739">
    <property type="entry name" value="O-mtase"/>
    <property type="match status" value="1"/>
</dbReference>
<dbReference type="SUPFAM" id="SSF53335">
    <property type="entry name" value="S-adenosyl-L-methionine-dependent methyltransferases"/>
    <property type="match status" value="1"/>
</dbReference>
<name>A0A6A1W7I7_9ROSI</name>
<evidence type="ECO:0000259" key="4">
    <source>
        <dbReference type="Pfam" id="PF00891"/>
    </source>
</evidence>
<gene>
    <name evidence="6" type="ORF">CJ030_MR2G025736</name>
</gene>
<dbReference type="GO" id="GO:0008171">
    <property type="term" value="F:O-methyltransferase activity"/>
    <property type="evidence" value="ECO:0007669"/>
    <property type="project" value="InterPro"/>
</dbReference>
<feature type="domain" description="O-methyltransferase dimerisation" evidence="5">
    <location>
        <begin position="23"/>
        <end position="114"/>
    </location>
</feature>
<evidence type="ECO:0000256" key="3">
    <source>
        <dbReference type="ARBA" id="ARBA00022691"/>
    </source>
</evidence>
<dbReference type="InterPro" id="IPR036390">
    <property type="entry name" value="WH_DNA-bd_sf"/>
</dbReference>
<proteinExistence type="predicted"/>
<accession>A0A6A1W7I7</accession>
<dbReference type="GO" id="GO:0032259">
    <property type="term" value="P:methylation"/>
    <property type="evidence" value="ECO:0007669"/>
    <property type="project" value="UniProtKB-KW"/>
</dbReference>
<dbReference type="AlphaFoldDB" id="A0A6A1W7I7"/>
<organism evidence="6 7">
    <name type="scientific">Morella rubra</name>
    <name type="common">Chinese bayberry</name>
    <dbReference type="NCBI Taxonomy" id="262757"/>
    <lineage>
        <taxon>Eukaryota</taxon>
        <taxon>Viridiplantae</taxon>
        <taxon>Streptophyta</taxon>
        <taxon>Embryophyta</taxon>
        <taxon>Tracheophyta</taxon>
        <taxon>Spermatophyta</taxon>
        <taxon>Magnoliopsida</taxon>
        <taxon>eudicotyledons</taxon>
        <taxon>Gunneridae</taxon>
        <taxon>Pentapetalae</taxon>
        <taxon>rosids</taxon>
        <taxon>fabids</taxon>
        <taxon>Fagales</taxon>
        <taxon>Myricaceae</taxon>
        <taxon>Morella</taxon>
    </lineage>
</organism>
<sequence length="361" mass="40331">MDPVQAQAGASNELLEAQSHLYQHVFNYISSMSIKCVVQLGIPDIIHNHGKPITLPELASALEIHDPTKAGAIHRLMRLLVHNGFFAQTEVHGNQQQEEELYDLTPSSRILLKDNVMSLSKSVLASLHPAIMDPWHVLESWVRGDKVTPFENAHGMDFWNYAVQNPAFGTLYDEALASDSGMVNLVLRDCKSVFEGLDTLIDVGGGTGTCAKIISEAFPNLKCTVLDLPRVVSDLRDSSNLKFVGGDMFELIPSADAILLKSVLNNWGDEDCLKVLKKCREAISNNGNWGKVVIIDIVLNDKKDKHELTEAKLYFDLLMMIVVSGRQRYEKEWEKLFLEAGFSHFKIIPLFGLRSLVEVYP</sequence>
<dbReference type="PROSITE" id="PS51683">
    <property type="entry name" value="SAM_OMT_II"/>
    <property type="match status" value="1"/>
</dbReference>
<dbReference type="Pfam" id="PF08100">
    <property type="entry name" value="Dimerisation"/>
    <property type="match status" value="1"/>
</dbReference>
<protein>
    <submittedName>
        <fullName evidence="6">Trans-resveratrol di-O-methyltransferase</fullName>
    </submittedName>
</protein>
<dbReference type="CDD" id="cd02440">
    <property type="entry name" value="AdoMet_MTases"/>
    <property type="match status" value="1"/>
</dbReference>
<evidence type="ECO:0000313" key="7">
    <source>
        <dbReference type="Proteomes" id="UP000516437"/>
    </source>
</evidence>
<keyword evidence="1 6" id="KW-0489">Methyltransferase</keyword>
<keyword evidence="3" id="KW-0949">S-adenosyl-L-methionine</keyword>
<dbReference type="Proteomes" id="UP000516437">
    <property type="component" value="Chromosome 2"/>
</dbReference>
<dbReference type="InterPro" id="IPR001077">
    <property type="entry name" value="COMT_C"/>
</dbReference>
<dbReference type="FunFam" id="1.10.10.10:FF:000213">
    <property type="entry name" value="Coniferyl alcohol 9-O-methyltransferase"/>
    <property type="match status" value="1"/>
</dbReference>
<evidence type="ECO:0000256" key="2">
    <source>
        <dbReference type="ARBA" id="ARBA00022679"/>
    </source>
</evidence>
<dbReference type="OrthoDB" id="2410195at2759"/>
<evidence type="ECO:0000259" key="5">
    <source>
        <dbReference type="Pfam" id="PF08100"/>
    </source>
</evidence>
<dbReference type="InterPro" id="IPR036388">
    <property type="entry name" value="WH-like_DNA-bd_sf"/>
</dbReference>
<dbReference type="FunFam" id="3.40.50.150:FF:000057">
    <property type="entry name" value="O-methyltransferase ZRP4"/>
    <property type="match status" value="1"/>
</dbReference>
<dbReference type="Gene3D" id="3.40.50.150">
    <property type="entry name" value="Vaccinia Virus protein VP39"/>
    <property type="match status" value="1"/>
</dbReference>
<comment type="caution">
    <text evidence="6">The sequence shown here is derived from an EMBL/GenBank/DDBJ whole genome shotgun (WGS) entry which is preliminary data.</text>
</comment>
<dbReference type="InterPro" id="IPR029063">
    <property type="entry name" value="SAM-dependent_MTases_sf"/>
</dbReference>
<dbReference type="SUPFAM" id="SSF46785">
    <property type="entry name" value="Winged helix' DNA-binding domain"/>
    <property type="match status" value="1"/>
</dbReference>
<dbReference type="EMBL" id="RXIC02000020">
    <property type="protein sequence ID" value="KAB1221202.1"/>
    <property type="molecule type" value="Genomic_DNA"/>
</dbReference>
<keyword evidence="2 6" id="KW-0808">Transferase</keyword>
<reference evidence="6 7" key="1">
    <citation type="journal article" date="2019" name="Plant Biotechnol. J.">
        <title>The red bayberry genome and genetic basis of sex determination.</title>
        <authorList>
            <person name="Jia H.M."/>
            <person name="Jia H.J."/>
            <person name="Cai Q.L."/>
            <person name="Wang Y."/>
            <person name="Zhao H.B."/>
            <person name="Yang W.F."/>
            <person name="Wang G.Y."/>
            <person name="Li Y.H."/>
            <person name="Zhan D.L."/>
            <person name="Shen Y.T."/>
            <person name="Niu Q.F."/>
            <person name="Chang L."/>
            <person name="Qiu J."/>
            <person name="Zhao L."/>
            <person name="Xie H.B."/>
            <person name="Fu W.Y."/>
            <person name="Jin J."/>
            <person name="Li X.W."/>
            <person name="Jiao Y."/>
            <person name="Zhou C.C."/>
            <person name="Tu T."/>
            <person name="Chai C.Y."/>
            <person name="Gao J.L."/>
            <person name="Fan L.J."/>
            <person name="van de Weg E."/>
            <person name="Wang J.Y."/>
            <person name="Gao Z.S."/>
        </authorList>
    </citation>
    <scope>NUCLEOTIDE SEQUENCE [LARGE SCALE GENOMIC DNA]</scope>
    <source>
        <tissue evidence="6">Leaves</tissue>
    </source>
</reference>
<dbReference type="Gene3D" id="1.10.10.10">
    <property type="entry name" value="Winged helix-like DNA-binding domain superfamily/Winged helix DNA-binding domain"/>
    <property type="match status" value="1"/>
</dbReference>
<feature type="domain" description="O-methyltransferase C-terminal" evidence="4">
    <location>
        <begin position="135"/>
        <end position="343"/>
    </location>
</feature>
<evidence type="ECO:0000313" key="6">
    <source>
        <dbReference type="EMBL" id="KAB1221202.1"/>
    </source>
</evidence>
<dbReference type="GO" id="GO:0008757">
    <property type="term" value="F:S-adenosylmethionine-dependent methyltransferase activity"/>
    <property type="evidence" value="ECO:0007669"/>
    <property type="project" value="UniProtKB-ARBA"/>
</dbReference>
<dbReference type="Pfam" id="PF00891">
    <property type="entry name" value="Methyltransf_2"/>
    <property type="match status" value="1"/>
</dbReference>
<dbReference type="InterPro" id="IPR016461">
    <property type="entry name" value="COMT-like"/>
</dbReference>
<dbReference type="GO" id="GO:0009717">
    <property type="term" value="P:isoflavonoid biosynthetic process"/>
    <property type="evidence" value="ECO:0007669"/>
    <property type="project" value="UniProtKB-ARBA"/>
</dbReference>